<name>A0AAV0JAL4_9ROSI</name>
<proteinExistence type="predicted"/>
<evidence type="ECO:0000313" key="2">
    <source>
        <dbReference type="EMBL" id="CAI0406682.1"/>
    </source>
</evidence>
<evidence type="ECO:0000256" key="1">
    <source>
        <dbReference type="SAM" id="MobiDB-lite"/>
    </source>
</evidence>
<accession>A0AAV0JAL4</accession>
<feature type="region of interest" description="Disordered" evidence="1">
    <location>
        <begin position="21"/>
        <end position="63"/>
    </location>
</feature>
<sequence length="101" mass="11375">MAHTKPSQLCVRLPITINDALMGMSNRPKTTDSKQTRKDTDITRPDTTTQHKSCKALTKDRQGNLHKKTITACCCTRTRLCSARLHPAQHRHTPWPPSTSL</sequence>
<dbReference type="AlphaFoldDB" id="A0AAV0JAL4"/>
<keyword evidence="3" id="KW-1185">Reference proteome</keyword>
<organism evidence="2 3">
    <name type="scientific">Linum tenue</name>
    <dbReference type="NCBI Taxonomy" id="586396"/>
    <lineage>
        <taxon>Eukaryota</taxon>
        <taxon>Viridiplantae</taxon>
        <taxon>Streptophyta</taxon>
        <taxon>Embryophyta</taxon>
        <taxon>Tracheophyta</taxon>
        <taxon>Spermatophyta</taxon>
        <taxon>Magnoliopsida</taxon>
        <taxon>eudicotyledons</taxon>
        <taxon>Gunneridae</taxon>
        <taxon>Pentapetalae</taxon>
        <taxon>rosids</taxon>
        <taxon>fabids</taxon>
        <taxon>Malpighiales</taxon>
        <taxon>Linaceae</taxon>
        <taxon>Linum</taxon>
    </lineage>
</organism>
<dbReference type="EMBL" id="CAMGYJ010000004">
    <property type="protein sequence ID" value="CAI0406682.1"/>
    <property type="molecule type" value="Genomic_DNA"/>
</dbReference>
<gene>
    <name evidence="2" type="ORF">LITE_LOCUS13307</name>
</gene>
<evidence type="ECO:0000313" key="3">
    <source>
        <dbReference type="Proteomes" id="UP001154282"/>
    </source>
</evidence>
<comment type="caution">
    <text evidence="2">The sequence shown here is derived from an EMBL/GenBank/DDBJ whole genome shotgun (WGS) entry which is preliminary data.</text>
</comment>
<protein>
    <submittedName>
        <fullName evidence="2">Uncharacterized protein</fullName>
    </submittedName>
</protein>
<dbReference type="Proteomes" id="UP001154282">
    <property type="component" value="Unassembled WGS sequence"/>
</dbReference>
<reference evidence="2" key="1">
    <citation type="submission" date="2022-08" db="EMBL/GenBank/DDBJ databases">
        <authorList>
            <person name="Gutierrez-Valencia J."/>
        </authorList>
    </citation>
    <scope>NUCLEOTIDE SEQUENCE</scope>
</reference>
<feature type="compositionally biased region" description="Basic and acidic residues" evidence="1">
    <location>
        <begin position="29"/>
        <end position="44"/>
    </location>
</feature>